<feature type="compositionally biased region" description="Gly residues" evidence="1">
    <location>
        <begin position="118"/>
        <end position="131"/>
    </location>
</feature>
<name>A0A645IYJ5_9ZZZZ</name>
<evidence type="ECO:0000256" key="1">
    <source>
        <dbReference type="SAM" id="MobiDB-lite"/>
    </source>
</evidence>
<reference evidence="2" key="1">
    <citation type="submission" date="2019-08" db="EMBL/GenBank/DDBJ databases">
        <authorList>
            <person name="Kucharzyk K."/>
            <person name="Murdoch R.W."/>
            <person name="Higgins S."/>
            <person name="Loffler F."/>
        </authorList>
    </citation>
    <scope>NUCLEOTIDE SEQUENCE</scope>
</reference>
<comment type="caution">
    <text evidence="2">The sequence shown here is derived from an EMBL/GenBank/DDBJ whole genome shotgun (WGS) entry which is preliminary data.</text>
</comment>
<accession>A0A645IYJ5</accession>
<dbReference type="AlphaFoldDB" id="A0A645IYJ5"/>
<protein>
    <submittedName>
        <fullName evidence="2">Uncharacterized protein</fullName>
    </submittedName>
</protein>
<feature type="region of interest" description="Disordered" evidence="1">
    <location>
        <begin position="112"/>
        <end position="131"/>
    </location>
</feature>
<gene>
    <name evidence="2" type="ORF">SDC9_203952</name>
</gene>
<proteinExistence type="predicted"/>
<dbReference type="EMBL" id="VSSQ01126409">
    <property type="protein sequence ID" value="MPN56266.1"/>
    <property type="molecule type" value="Genomic_DNA"/>
</dbReference>
<sequence length="131" mass="13715">MSSTLWPVCCLWIIGLGENRTPPGDPRGRRRPERVLAELLDGNFQAGGLPVQKGAGPRRADGVHGEIAHDPVFEEYDLGVLAADLQDGSDLRDELFGGRRVGGDLVLHDIGARDDGGKLPGAAGGSGAHDG</sequence>
<organism evidence="2">
    <name type="scientific">bioreactor metagenome</name>
    <dbReference type="NCBI Taxonomy" id="1076179"/>
    <lineage>
        <taxon>unclassified sequences</taxon>
        <taxon>metagenomes</taxon>
        <taxon>ecological metagenomes</taxon>
    </lineage>
</organism>
<evidence type="ECO:0000313" key="2">
    <source>
        <dbReference type="EMBL" id="MPN56266.1"/>
    </source>
</evidence>